<name>A0ACC0CY66_9PEZI</name>
<organism evidence="1 2">
    <name type="scientific">Hypoxylon rubiginosum</name>
    <dbReference type="NCBI Taxonomy" id="110542"/>
    <lineage>
        <taxon>Eukaryota</taxon>
        <taxon>Fungi</taxon>
        <taxon>Dikarya</taxon>
        <taxon>Ascomycota</taxon>
        <taxon>Pezizomycotina</taxon>
        <taxon>Sordariomycetes</taxon>
        <taxon>Xylariomycetidae</taxon>
        <taxon>Xylariales</taxon>
        <taxon>Hypoxylaceae</taxon>
        <taxon>Hypoxylon</taxon>
    </lineage>
</organism>
<evidence type="ECO:0000313" key="1">
    <source>
        <dbReference type="EMBL" id="KAI6085272.1"/>
    </source>
</evidence>
<proteinExistence type="predicted"/>
<accession>A0ACC0CY66</accession>
<sequence>MTGASDGIGRAFVDQLAAEGFNVVLHGRNYEKLSQVVLELEGLFPQRSFKVVVADANKVACVSCLTHHSEGLDRAAPLDFAAIKKELDGINLTVLINNAGGNPSPPFFVPLKDKAEVKIIENVSLNALFPLHLTRALLPNLIRDAPSLLINVGSMADEGLPLTATYGASKQFLMTLTNAVHREMAMNSGTDVEILGIQAGRVTGVARYKERASFFVLDTKAFAKAALAHAGHRGGIVEGTGRISCSN</sequence>
<dbReference type="EMBL" id="MU394327">
    <property type="protein sequence ID" value="KAI6085272.1"/>
    <property type="molecule type" value="Genomic_DNA"/>
</dbReference>
<keyword evidence="2" id="KW-1185">Reference proteome</keyword>
<reference evidence="1 2" key="1">
    <citation type="journal article" date="2022" name="New Phytol.">
        <title>Ecological generalism drives hyperdiversity of secondary metabolite gene clusters in xylarialean endophytes.</title>
        <authorList>
            <person name="Franco M.E.E."/>
            <person name="Wisecaver J.H."/>
            <person name="Arnold A.E."/>
            <person name="Ju Y.M."/>
            <person name="Slot J.C."/>
            <person name="Ahrendt S."/>
            <person name="Moore L.P."/>
            <person name="Eastman K.E."/>
            <person name="Scott K."/>
            <person name="Konkel Z."/>
            <person name="Mondo S.J."/>
            <person name="Kuo A."/>
            <person name="Hayes R.D."/>
            <person name="Haridas S."/>
            <person name="Andreopoulos B."/>
            <person name="Riley R."/>
            <person name="LaButti K."/>
            <person name="Pangilinan J."/>
            <person name="Lipzen A."/>
            <person name="Amirebrahimi M."/>
            <person name="Yan J."/>
            <person name="Adam C."/>
            <person name="Keymanesh K."/>
            <person name="Ng V."/>
            <person name="Louie K."/>
            <person name="Northen T."/>
            <person name="Drula E."/>
            <person name="Henrissat B."/>
            <person name="Hsieh H.M."/>
            <person name="Youens-Clark K."/>
            <person name="Lutzoni F."/>
            <person name="Miadlikowska J."/>
            <person name="Eastwood D.C."/>
            <person name="Hamelin R.C."/>
            <person name="Grigoriev I.V."/>
            <person name="U'Ren J.M."/>
        </authorList>
    </citation>
    <scope>NUCLEOTIDE SEQUENCE [LARGE SCALE GENOMIC DNA]</scope>
    <source>
        <strain evidence="1 2">ER1909</strain>
    </source>
</reference>
<protein>
    <submittedName>
        <fullName evidence="1">Uncharacterized protein</fullName>
    </submittedName>
</protein>
<dbReference type="Proteomes" id="UP001497680">
    <property type="component" value="Unassembled WGS sequence"/>
</dbReference>
<evidence type="ECO:0000313" key="2">
    <source>
        <dbReference type="Proteomes" id="UP001497680"/>
    </source>
</evidence>
<comment type="caution">
    <text evidence="1">The sequence shown here is derived from an EMBL/GenBank/DDBJ whole genome shotgun (WGS) entry which is preliminary data.</text>
</comment>
<gene>
    <name evidence="1" type="ORF">F4821DRAFT_261112</name>
</gene>